<dbReference type="Pfam" id="PF02729">
    <property type="entry name" value="OTCace_N"/>
    <property type="match status" value="1"/>
</dbReference>
<dbReference type="InterPro" id="IPR002292">
    <property type="entry name" value="Orn/put_carbamltrans"/>
</dbReference>
<dbReference type="PRINTS" id="PR00100">
    <property type="entry name" value="AOTCASE"/>
</dbReference>
<dbReference type="GO" id="GO:0042450">
    <property type="term" value="P:L-arginine biosynthetic process via ornithine"/>
    <property type="evidence" value="ECO:0007669"/>
    <property type="project" value="TreeGrafter"/>
</dbReference>
<dbReference type="OMA" id="IACPAAY"/>
<sequence length="203" mass="22326">MVLVALQDILDLAKYATVPVINGLTDYNHPCQIMADALTIIEHIGQLEGTKVVYVGDGNNIVHSWLSLASVIPFHFVCACPKGFEPDEKTVEKARQTGISKIEITSDPKEAVRGADVVYSDVWASMGQKEEAAYRRQAFQGFQVDKALMELAGPQAHFMHCLPAERGVEVTDEVIEAPNSIVFPQAENRMHVQNAVMLHVLGL</sequence>
<dbReference type="InterPro" id="IPR006131">
    <property type="entry name" value="Asp_carbamoyltransf_Asp/Orn-bd"/>
</dbReference>
<dbReference type="InterPro" id="IPR036901">
    <property type="entry name" value="Asp/Orn_carbamoylTrfase_sf"/>
</dbReference>
<dbReference type="EC" id="2.1.3.3" evidence="2"/>
<dbReference type="InterPro" id="IPR006130">
    <property type="entry name" value="Asp/Orn_carbamoylTrfase"/>
</dbReference>
<dbReference type="PANTHER" id="PTHR45753">
    <property type="entry name" value="ORNITHINE CARBAMOYLTRANSFERASE, MITOCHONDRIAL"/>
    <property type="match status" value="1"/>
</dbReference>
<dbReference type="PANTHER" id="PTHR45753:SF3">
    <property type="entry name" value="ORNITHINE TRANSCARBAMYLASE, MITOCHONDRIAL"/>
    <property type="match status" value="1"/>
</dbReference>
<organism evidence="7 8">
    <name type="scientific">Actinidia chinensis var. chinensis</name>
    <name type="common">Chinese soft-hair kiwi</name>
    <dbReference type="NCBI Taxonomy" id="1590841"/>
    <lineage>
        <taxon>Eukaryota</taxon>
        <taxon>Viridiplantae</taxon>
        <taxon>Streptophyta</taxon>
        <taxon>Embryophyta</taxon>
        <taxon>Tracheophyta</taxon>
        <taxon>Spermatophyta</taxon>
        <taxon>Magnoliopsida</taxon>
        <taxon>eudicotyledons</taxon>
        <taxon>Gunneridae</taxon>
        <taxon>Pentapetalae</taxon>
        <taxon>asterids</taxon>
        <taxon>Ericales</taxon>
        <taxon>Actinidiaceae</taxon>
        <taxon>Actinidia</taxon>
    </lineage>
</organism>
<feature type="domain" description="Aspartate/ornithine carbamoyltransferase Asp/Orn-binding" evidence="5">
    <location>
        <begin position="48"/>
        <end position="199"/>
    </location>
</feature>
<evidence type="ECO:0000313" key="8">
    <source>
        <dbReference type="Proteomes" id="UP000241394"/>
    </source>
</evidence>
<dbReference type="PRINTS" id="PR00102">
    <property type="entry name" value="OTCASE"/>
</dbReference>
<accession>A0A2R6R3H5</accession>
<protein>
    <recommendedName>
        <fullName evidence="2">ornithine carbamoyltransferase</fullName>
        <ecNumber evidence="2">2.1.3.3</ecNumber>
    </recommendedName>
</protein>
<proteinExistence type="inferred from homology"/>
<name>A0A2R6R3H5_ACTCC</name>
<dbReference type="InterPro" id="IPR006132">
    <property type="entry name" value="Asp/Orn_carbamoyltranf_P-bd"/>
</dbReference>
<dbReference type="GO" id="GO:0004585">
    <property type="term" value="F:ornithine carbamoyltransferase activity"/>
    <property type="evidence" value="ECO:0007669"/>
    <property type="project" value="UniProtKB-EC"/>
</dbReference>
<evidence type="ECO:0000313" key="7">
    <source>
        <dbReference type="EMBL" id="PSS19802.1"/>
    </source>
</evidence>
<dbReference type="Gramene" id="PSS19802">
    <property type="protein sequence ID" value="PSS19802"/>
    <property type="gene ID" value="CEY00_Acc11842"/>
</dbReference>
<reference evidence="7 8" key="1">
    <citation type="submission" date="2017-07" db="EMBL/GenBank/DDBJ databases">
        <title>An improved, manually edited Actinidia chinensis var. chinensis (kiwifruit) genome highlights the challenges associated with draft genomes and gene prediction in plants.</title>
        <authorList>
            <person name="Pilkington S."/>
            <person name="Crowhurst R."/>
            <person name="Hilario E."/>
            <person name="Nardozza S."/>
            <person name="Fraser L."/>
            <person name="Peng Y."/>
            <person name="Gunaseelan K."/>
            <person name="Simpson R."/>
            <person name="Tahir J."/>
            <person name="Deroles S."/>
            <person name="Templeton K."/>
            <person name="Luo Z."/>
            <person name="Davy M."/>
            <person name="Cheng C."/>
            <person name="Mcneilage M."/>
            <person name="Scaglione D."/>
            <person name="Liu Y."/>
            <person name="Zhang Q."/>
            <person name="Datson P."/>
            <person name="De Silva N."/>
            <person name="Gardiner S."/>
            <person name="Bassett H."/>
            <person name="Chagne D."/>
            <person name="Mccallum J."/>
            <person name="Dzierzon H."/>
            <person name="Deng C."/>
            <person name="Wang Y.-Y."/>
            <person name="Barron N."/>
            <person name="Manako K."/>
            <person name="Bowen J."/>
            <person name="Foster T."/>
            <person name="Erridge Z."/>
            <person name="Tiffin H."/>
            <person name="Waite C."/>
            <person name="Davies K."/>
            <person name="Grierson E."/>
            <person name="Laing W."/>
            <person name="Kirk R."/>
            <person name="Chen X."/>
            <person name="Wood M."/>
            <person name="Montefiori M."/>
            <person name="Brummell D."/>
            <person name="Schwinn K."/>
            <person name="Catanach A."/>
            <person name="Fullerton C."/>
            <person name="Li D."/>
            <person name="Meiyalaghan S."/>
            <person name="Nieuwenhuizen N."/>
            <person name="Read N."/>
            <person name="Prakash R."/>
            <person name="Hunter D."/>
            <person name="Zhang H."/>
            <person name="Mckenzie M."/>
            <person name="Knabel M."/>
            <person name="Harris A."/>
            <person name="Allan A."/>
            <person name="Chen A."/>
            <person name="Janssen B."/>
            <person name="Plunkett B."/>
            <person name="Dwamena C."/>
            <person name="Voogd C."/>
            <person name="Leif D."/>
            <person name="Lafferty D."/>
            <person name="Souleyre E."/>
            <person name="Varkonyi-Gasic E."/>
            <person name="Gambi F."/>
            <person name="Hanley J."/>
            <person name="Yao J.-L."/>
            <person name="Cheung J."/>
            <person name="David K."/>
            <person name="Warren B."/>
            <person name="Marsh K."/>
            <person name="Snowden K."/>
            <person name="Lin-Wang K."/>
            <person name="Brian L."/>
            <person name="Martinez-Sanchez M."/>
            <person name="Wang M."/>
            <person name="Ileperuma N."/>
            <person name="Macnee N."/>
            <person name="Campin R."/>
            <person name="Mcatee P."/>
            <person name="Drummond R."/>
            <person name="Espley R."/>
            <person name="Ireland H."/>
            <person name="Wu R."/>
            <person name="Atkinson R."/>
            <person name="Karunairetnam S."/>
            <person name="Bulley S."/>
            <person name="Chunkath S."/>
            <person name="Hanley Z."/>
            <person name="Storey R."/>
            <person name="Thrimawithana A."/>
            <person name="Thomson S."/>
            <person name="David C."/>
            <person name="Testolin R."/>
        </authorList>
    </citation>
    <scope>NUCLEOTIDE SEQUENCE [LARGE SCALE GENOMIC DNA]</scope>
    <source>
        <strain evidence="8">cv. Red5</strain>
        <tissue evidence="7">Young leaf</tissue>
    </source>
</reference>
<keyword evidence="8" id="KW-1185">Reference proteome</keyword>
<evidence type="ECO:0000259" key="6">
    <source>
        <dbReference type="Pfam" id="PF02729"/>
    </source>
</evidence>
<gene>
    <name evidence="7" type="ORF">CEY00_Acc11842</name>
</gene>
<evidence type="ECO:0000256" key="4">
    <source>
        <dbReference type="RuleBase" id="RU003634"/>
    </source>
</evidence>
<dbReference type="STRING" id="1590841.A0A2R6R3H5"/>
<evidence type="ECO:0000256" key="3">
    <source>
        <dbReference type="ARBA" id="ARBA00022679"/>
    </source>
</evidence>
<comment type="similarity">
    <text evidence="1">Belongs to the aspartate/ornithine carbamoyltransferase superfamily. OTCase family.</text>
</comment>
<comment type="caution">
    <text evidence="7">The sequence shown here is derived from an EMBL/GenBank/DDBJ whole genome shotgun (WGS) entry which is preliminary data.</text>
</comment>
<dbReference type="SUPFAM" id="SSF53671">
    <property type="entry name" value="Aspartate/ornithine carbamoyltransferase"/>
    <property type="match status" value="1"/>
</dbReference>
<dbReference type="Proteomes" id="UP000241394">
    <property type="component" value="Chromosome LG10"/>
</dbReference>
<evidence type="ECO:0000256" key="2">
    <source>
        <dbReference type="ARBA" id="ARBA00013007"/>
    </source>
</evidence>
<reference evidence="8" key="2">
    <citation type="journal article" date="2018" name="BMC Genomics">
        <title>A manually annotated Actinidia chinensis var. chinensis (kiwifruit) genome highlights the challenges associated with draft genomes and gene prediction in plants.</title>
        <authorList>
            <person name="Pilkington S.M."/>
            <person name="Crowhurst R."/>
            <person name="Hilario E."/>
            <person name="Nardozza S."/>
            <person name="Fraser L."/>
            <person name="Peng Y."/>
            <person name="Gunaseelan K."/>
            <person name="Simpson R."/>
            <person name="Tahir J."/>
            <person name="Deroles S.C."/>
            <person name="Templeton K."/>
            <person name="Luo Z."/>
            <person name="Davy M."/>
            <person name="Cheng C."/>
            <person name="McNeilage M."/>
            <person name="Scaglione D."/>
            <person name="Liu Y."/>
            <person name="Zhang Q."/>
            <person name="Datson P."/>
            <person name="De Silva N."/>
            <person name="Gardiner S.E."/>
            <person name="Bassett H."/>
            <person name="Chagne D."/>
            <person name="McCallum J."/>
            <person name="Dzierzon H."/>
            <person name="Deng C."/>
            <person name="Wang Y.Y."/>
            <person name="Barron L."/>
            <person name="Manako K."/>
            <person name="Bowen J."/>
            <person name="Foster T.M."/>
            <person name="Erridge Z.A."/>
            <person name="Tiffin H."/>
            <person name="Waite C.N."/>
            <person name="Davies K.M."/>
            <person name="Grierson E.P."/>
            <person name="Laing W.A."/>
            <person name="Kirk R."/>
            <person name="Chen X."/>
            <person name="Wood M."/>
            <person name="Montefiori M."/>
            <person name="Brummell D.A."/>
            <person name="Schwinn K.E."/>
            <person name="Catanach A."/>
            <person name="Fullerton C."/>
            <person name="Li D."/>
            <person name="Meiyalaghan S."/>
            <person name="Nieuwenhuizen N."/>
            <person name="Read N."/>
            <person name="Prakash R."/>
            <person name="Hunter D."/>
            <person name="Zhang H."/>
            <person name="McKenzie M."/>
            <person name="Knabel M."/>
            <person name="Harris A."/>
            <person name="Allan A.C."/>
            <person name="Gleave A."/>
            <person name="Chen A."/>
            <person name="Janssen B.J."/>
            <person name="Plunkett B."/>
            <person name="Ampomah-Dwamena C."/>
            <person name="Voogd C."/>
            <person name="Leif D."/>
            <person name="Lafferty D."/>
            <person name="Souleyre E.J.F."/>
            <person name="Varkonyi-Gasic E."/>
            <person name="Gambi F."/>
            <person name="Hanley J."/>
            <person name="Yao J.L."/>
            <person name="Cheung J."/>
            <person name="David K.M."/>
            <person name="Warren B."/>
            <person name="Marsh K."/>
            <person name="Snowden K.C."/>
            <person name="Lin-Wang K."/>
            <person name="Brian L."/>
            <person name="Martinez-Sanchez M."/>
            <person name="Wang M."/>
            <person name="Ileperuma N."/>
            <person name="Macnee N."/>
            <person name="Campin R."/>
            <person name="McAtee P."/>
            <person name="Drummond R.S.M."/>
            <person name="Espley R.V."/>
            <person name="Ireland H.S."/>
            <person name="Wu R."/>
            <person name="Atkinson R.G."/>
            <person name="Karunairetnam S."/>
            <person name="Bulley S."/>
            <person name="Chunkath S."/>
            <person name="Hanley Z."/>
            <person name="Storey R."/>
            <person name="Thrimawithana A.H."/>
            <person name="Thomson S."/>
            <person name="David C."/>
            <person name="Testolin R."/>
            <person name="Huang H."/>
            <person name="Hellens R.P."/>
            <person name="Schaffer R.J."/>
        </authorList>
    </citation>
    <scope>NUCLEOTIDE SEQUENCE [LARGE SCALE GENOMIC DNA]</scope>
    <source>
        <strain evidence="8">cv. Red5</strain>
    </source>
</reference>
<dbReference type="OrthoDB" id="1609081at2759"/>
<dbReference type="Gene3D" id="3.40.50.1370">
    <property type="entry name" value="Aspartate/ornithine carbamoyltransferase"/>
    <property type="match status" value="2"/>
</dbReference>
<keyword evidence="3 4" id="KW-0808">Transferase</keyword>
<dbReference type="InParanoid" id="A0A2R6R3H5"/>
<dbReference type="FunFam" id="3.40.50.1370:FF:000008">
    <property type="entry name" value="Ornithine carbamoyltransferase"/>
    <property type="match status" value="1"/>
</dbReference>
<dbReference type="AlphaFoldDB" id="A0A2R6R3H5"/>
<dbReference type="EMBL" id="NKQK01000010">
    <property type="protein sequence ID" value="PSS19802.1"/>
    <property type="molecule type" value="Genomic_DNA"/>
</dbReference>
<evidence type="ECO:0000259" key="5">
    <source>
        <dbReference type="Pfam" id="PF00185"/>
    </source>
</evidence>
<dbReference type="GO" id="GO:0016597">
    <property type="term" value="F:amino acid binding"/>
    <property type="evidence" value="ECO:0007669"/>
    <property type="project" value="InterPro"/>
</dbReference>
<feature type="domain" description="Aspartate/ornithine carbamoyltransferase carbamoyl-P binding" evidence="6">
    <location>
        <begin position="8"/>
        <end position="42"/>
    </location>
</feature>
<dbReference type="Pfam" id="PF00185">
    <property type="entry name" value="OTCace"/>
    <property type="match status" value="1"/>
</dbReference>
<evidence type="ECO:0000256" key="1">
    <source>
        <dbReference type="ARBA" id="ARBA00007805"/>
    </source>
</evidence>
<dbReference type="GO" id="GO:0019240">
    <property type="term" value="P:citrulline biosynthetic process"/>
    <property type="evidence" value="ECO:0007669"/>
    <property type="project" value="TreeGrafter"/>
</dbReference>